<feature type="transmembrane region" description="Helical" evidence="1">
    <location>
        <begin position="61"/>
        <end position="87"/>
    </location>
</feature>
<feature type="transmembrane region" description="Helical" evidence="1">
    <location>
        <begin position="93"/>
        <end position="114"/>
    </location>
</feature>
<name>A0A4S3M8M0_9RHOB</name>
<dbReference type="RefSeq" id="WP_136339505.1">
    <property type="nucleotide sequence ID" value="NZ_SSMD01000005.1"/>
</dbReference>
<keyword evidence="1" id="KW-1133">Transmembrane helix</keyword>
<evidence type="ECO:0000256" key="1">
    <source>
        <dbReference type="SAM" id="Phobius"/>
    </source>
</evidence>
<proteinExistence type="predicted"/>
<accession>A0A4S3M8M0</accession>
<comment type="caution">
    <text evidence="2">The sequence shown here is derived from an EMBL/GenBank/DDBJ whole genome shotgun (WGS) entry which is preliminary data.</text>
</comment>
<protein>
    <submittedName>
        <fullName evidence="2">Uncharacterized protein</fullName>
    </submittedName>
</protein>
<gene>
    <name evidence="2" type="ORF">E7681_11805</name>
</gene>
<dbReference type="EMBL" id="SSMD01000005">
    <property type="protein sequence ID" value="THD73376.1"/>
    <property type="molecule type" value="Genomic_DNA"/>
</dbReference>
<keyword evidence="1" id="KW-0472">Membrane</keyword>
<organism evidence="2 3">
    <name type="scientific">Thalassobius vesicularis</name>
    <dbReference type="NCBI Taxonomy" id="1294297"/>
    <lineage>
        <taxon>Bacteria</taxon>
        <taxon>Pseudomonadati</taxon>
        <taxon>Pseudomonadota</taxon>
        <taxon>Alphaproteobacteria</taxon>
        <taxon>Rhodobacterales</taxon>
        <taxon>Roseobacteraceae</taxon>
        <taxon>Thalassovita</taxon>
    </lineage>
</organism>
<evidence type="ECO:0000313" key="3">
    <source>
        <dbReference type="Proteomes" id="UP000306113"/>
    </source>
</evidence>
<reference evidence="2 3" key="1">
    <citation type="submission" date="2019-04" db="EMBL/GenBank/DDBJ databases">
        <title>Draft genome sequence of Youngimonas vesicularis.</title>
        <authorList>
            <person name="Hameed A."/>
        </authorList>
    </citation>
    <scope>NUCLEOTIDE SEQUENCE [LARGE SCALE GENOMIC DNA]</scope>
    <source>
        <strain evidence="2 3">CC-AMW-E</strain>
    </source>
</reference>
<evidence type="ECO:0000313" key="2">
    <source>
        <dbReference type="EMBL" id="THD73376.1"/>
    </source>
</evidence>
<keyword evidence="3" id="KW-1185">Reference proteome</keyword>
<dbReference type="AlphaFoldDB" id="A0A4S3M8M0"/>
<sequence>MSLMSRLSGHACPNCGAEPGWFALHSTFRGGAKRTRYNEFAACPGCEARLVLSTRPDGPGLLVWQGLLPLLVAALFIGGMVLSLSFVSPDGGLTPAAVAMFSFTAVFAVLVILIRARLERHFFQVEVL</sequence>
<keyword evidence="1" id="KW-0812">Transmembrane</keyword>
<dbReference type="Proteomes" id="UP000306113">
    <property type="component" value="Unassembled WGS sequence"/>
</dbReference>